<keyword evidence="18" id="KW-0675">Receptor</keyword>
<keyword evidence="8" id="KW-0406">Ion transport</keyword>
<evidence type="ECO:0000256" key="12">
    <source>
        <dbReference type="PROSITE-ProRule" id="PRU01360"/>
    </source>
</evidence>
<feature type="short sequence motif" description="TonB C-terminal box" evidence="13">
    <location>
        <begin position="751"/>
        <end position="768"/>
    </location>
</feature>
<evidence type="ECO:0000259" key="17">
    <source>
        <dbReference type="Pfam" id="PF07715"/>
    </source>
</evidence>
<keyword evidence="10 12" id="KW-0472">Membrane</keyword>
<dbReference type="PROSITE" id="PS52016">
    <property type="entry name" value="TONB_DEPENDENT_REC_3"/>
    <property type="match status" value="1"/>
</dbReference>
<evidence type="ECO:0000256" key="4">
    <source>
        <dbReference type="ARBA" id="ARBA00022496"/>
    </source>
</evidence>
<gene>
    <name evidence="18" type="ORF">J4G78_16860</name>
</gene>
<evidence type="ECO:0000256" key="14">
    <source>
        <dbReference type="RuleBase" id="RU003357"/>
    </source>
</evidence>
<dbReference type="Pfam" id="PF00593">
    <property type="entry name" value="TonB_dep_Rec_b-barrel"/>
    <property type="match status" value="1"/>
</dbReference>
<evidence type="ECO:0000256" key="11">
    <source>
        <dbReference type="ARBA" id="ARBA00023237"/>
    </source>
</evidence>
<evidence type="ECO:0000313" key="19">
    <source>
        <dbReference type="Proteomes" id="UP000663923"/>
    </source>
</evidence>
<comment type="similarity">
    <text evidence="12 14">Belongs to the TonB-dependent receptor family.</text>
</comment>
<keyword evidence="9 14" id="KW-0798">TonB box</keyword>
<dbReference type="InterPro" id="IPR012910">
    <property type="entry name" value="Plug_dom"/>
</dbReference>
<evidence type="ECO:0000259" key="16">
    <source>
        <dbReference type="Pfam" id="PF00593"/>
    </source>
</evidence>
<keyword evidence="19" id="KW-1185">Reference proteome</keyword>
<dbReference type="InterPro" id="IPR036942">
    <property type="entry name" value="Beta-barrel_TonB_sf"/>
</dbReference>
<dbReference type="InterPro" id="IPR010917">
    <property type="entry name" value="TonB_rcpt_CS"/>
</dbReference>
<evidence type="ECO:0000256" key="2">
    <source>
        <dbReference type="ARBA" id="ARBA00022448"/>
    </source>
</evidence>
<keyword evidence="2 12" id="KW-0813">Transport</keyword>
<evidence type="ECO:0000256" key="15">
    <source>
        <dbReference type="SAM" id="SignalP"/>
    </source>
</evidence>
<evidence type="ECO:0000313" key="18">
    <source>
        <dbReference type="EMBL" id="QTD55835.1"/>
    </source>
</evidence>
<evidence type="ECO:0000256" key="1">
    <source>
        <dbReference type="ARBA" id="ARBA00004571"/>
    </source>
</evidence>
<keyword evidence="11 12" id="KW-0998">Cell outer membrane</keyword>
<dbReference type="PROSITE" id="PS01156">
    <property type="entry name" value="TONB_DEPENDENT_REC_2"/>
    <property type="match status" value="1"/>
</dbReference>
<sequence length="768" mass="83845">MALTISRGRKFLFSAATVGVCLNLFIPHAVLAQTASATADEVDDDRGVPTIVVTAERRESNLQDTPIAITAIGEDELRQKNVESLLDIGALAPNVFAGSQTGGGGQNGGFFIRGIGQDRRNITFDQGVGVYVDGVFQSRSDGGFLGIIDVERIEVLRGPQGTLFGKNTIGGAIQYITNKPSDDLTGYIDGTVGEFDRIDIKGSVNVPLSDSVFVKATGGWLQRDGFIRSETDDVRLGDEDFRYGKLQFRALLSDDVTLDIAASRTVSKNNGRAFIADLIDTNDIAPRAARGEGPFGGNVPPKLFAVYDDRFESDSPYLRSSNLRSSYEYKGYDISGTLDIGLTEAFNIKLITAYMDASIEAQSDWDASPVRVFDVTDTSQLDQFSQEIQFSGRLFDGRLNYVSGLYYLRETPTTLQSLDAAFTARTGNFPNPRFRAQAQKVDSYAAFVQATMEFTDAFSVTAGLRYSLDEKSLITGTLLNDPVTGAAGDFGFRASGSDSWSDFSPRLALQYQITPEVMAYASVTKGFRSGGINTAFSPIRGAVIDSTDLSQQTYDPETVWSYEAGLRTDLFDRRARVNLTGFYADYEDQQLTFFNDVLNFSLIQNAASSYRLGGELEVQLYPVEGLALSGNLGYLKARYSDVGDAVGLTNDSIVPRSPKWTYSLSASYEIPIGDGSLVPSTSWNYRSRQSTTSTDGNTVLLDGYGLLTARLQYNAPGDLFSIAAFATNLTDKQYFIGGIDFANETFIGVRQLDVGRPREFGVNLRFNF</sequence>
<evidence type="ECO:0000256" key="10">
    <source>
        <dbReference type="ARBA" id="ARBA00023136"/>
    </source>
</evidence>
<dbReference type="PANTHER" id="PTHR32552:SF81">
    <property type="entry name" value="TONB-DEPENDENT OUTER MEMBRANE RECEPTOR"/>
    <property type="match status" value="1"/>
</dbReference>
<name>A0ABX7T4V2_9SPHN</name>
<feature type="domain" description="TonB-dependent receptor plug" evidence="17">
    <location>
        <begin position="62"/>
        <end position="172"/>
    </location>
</feature>
<accession>A0ABX7T4V2</accession>
<dbReference type="PANTHER" id="PTHR32552">
    <property type="entry name" value="FERRICHROME IRON RECEPTOR-RELATED"/>
    <property type="match status" value="1"/>
</dbReference>
<keyword evidence="6 15" id="KW-0732">Signal</keyword>
<dbReference type="SUPFAM" id="SSF56935">
    <property type="entry name" value="Porins"/>
    <property type="match status" value="1"/>
</dbReference>
<dbReference type="CDD" id="cd01347">
    <property type="entry name" value="ligand_gated_channel"/>
    <property type="match status" value="1"/>
</dbReference>
<comment type="subcellular location">
    <subcellularLocation>
        <location evidence="1 12">Cell outer membrane</location>
        <topology evidence="1 12">Multi-pass membrane protein</topology>
    </subcellularLocation>
</comment>
<evidence type="ECO:0000256" key="8">
    <source>
        <dbReference type="ARBA" id="ARBA00023065"/>
    </source>
</evidence>
<evidence type="ECO:0000256" key="9">
    <source>
        <dbReference type="ARBA" id="ARBA00023077"/>
    </source>
</evidence>
<dbReference type="Pfam" id="PF07715">
    <property type="entry name" value="Plug"/>
    <property type="match status" value="1"/>
</dbReference>
<evidence type="ECO:0000256" key="3">
    <source>
        <dbReference type="ARBA" id="ARBA00022452"/>
    </source>
</evidence>
<evidence type="ECO:0000256" key="7">
    <source>
        <dbReference type="ARBA" id="ARBA00023004"/>
    </source>
</evidence>
<proteinExistence type="inferred from homology"/>
<evidence type="ECO:0000256" key="5">
    <source>
        <dbReference type="ARBA" id="ARBA00022692"/>
    </source>
</evidence>
<feature type="chain" id="PRO_5047545931" evidence="15">
    <location>
        <begin position="33"/>
        <end position="768"/>
    </location>
</feature>
<keyword evidence="7" id="KW-0408">Iron</keyword>
<feature type="signal peptide" evidence="15">
    <location>
        <begin position="1"/>
        <end position="32"/>
    </location>
</feature>
<dbReference type="RefSeq" id="WP_207987659.1">
    <property type="nucleotide sequence ID" value="NZ_CP071794.1"/>
</dbReference>
<keyword evidence="3 12" id="KW-1134">Transmembrane beta strand</keyword>
<keyword evidence="4" id="KW-0410">Iron transport</keyword>
<reference evidence="18 19" key="1">
    <citation type="submission" date="2021-03" db="EMBL/GenBank/DDBJ databases">
        <title>Complete genome of Parasphingorhabdus_sp.JHSY0214.</title>
        <authorList>
            <person name="Yoo J.H."/>
            <person name="Bae J.W."/>
        </authorList>
    </citation>
    <scope>NUCLEOTIDE SEQUENCE [LARGE SCALE GENOMIC DNA]</scope>
    <source>
        <strain evidence="18 19">JHSY0214</strain>
    </source>
</reference>
<dbReference type="InterPro" id="IPR000531">
    <property type="entry name" value="Beta-barrel_TonB"/>
</dbReference>
<dbReference type="Gene3D" id="2.40.170.20">
    <property type="entry name" value="TonB-dependent receptor, beta-barrel domain"/>
    <property type="match status" value="1"/>
</dbReference>
<dbReference type="EMBL" id="CP071794">
    <property type="protein sequence ID" value="QTD55835.1"/>
    <property type="molecule type" value="Genomic_DNA"/>
</dbReference>
<organism evidence="18 19">
    <name type="scientific">Parasphingorhabdus cellanae</name>
    <dbReference type="NCBI Taxonomy" id="2806553"/>
    <lineage>
        <taxon>Bacteria</taxon>
        <taxon>Pseudomonadati</taxon>
        <taxon>Pseudomonadota</taxon>
        <taxon>Alphaproteobacteria</taxon>
        <taxon>Sphingomonadales</taxon>
        <taxon>Sphingomonadaceae</taxon>
        <taxon>Parasphingorhabdus</taxon>
    </lineage>
</organism>
<evidence type="ECO:0000256" key="13">
    <source>
        <dbReference type="PROSITE-ProRule" id="PRU10144"/>
    </source>
</evidence>
<dbReference type="InterPro" id="IPR039426">
    <property type="entry name" value="TonB-dep_rcpt-like"/>
</dbReference>
<feature type="domain" description="TonB-dependent receptor-like beta-barrel" evidence="16">
    <location>
        <begin position="303"/>
        <end position="729"/>
    </location>
</feature>
<keyword evidence="5 12" id="KW-0812">Transmembrane</keyword>
<protein>
    <submittedName>
        <fullName evidence="18">TonB-dependent receptor</fullName>
    </submittedName>
</protein>
<dbReference type="Proteomes" id="UP000663923">
    <property type="component" value="Chromosome"/>
</dbReference>
<evidence type="ECO:0000256" key="6">
    <source>
        <dbReference type="ARBA" id="ARBA00022729"/>
    </source>
</evidence>